<organism evidence="2 3">
    <name type="scientific">Colletotrichum kahawae</name>
    <name type="common">Coffee berry disease fungus</name>
    <dbReference type="NCBI Taxonomy" id="34407"/>
    <lineage>
        <taxon>Eukaryota</taxon>
        <taxon>Fungi</taxon>
        <taxon>Dikarya</taxon>
        <taxon>Ascomycota</taxon>
        <taxon>Pezizomycotina</taxon>
        <taxon>Sordariomycetes</taxon>
        <taxon>Hypocreomycetidae</taxon>
        <taxon>Glomerellales</taxon>
        <taxon>Glomerellaceae</taxon>
        <taxon>Colletotrichum</taxon>
        <taxon>Colletotrichum gloeosporioides species complex</taxon>
    </lineage>
</organism>
<keyword evidence="3" id="KW-1185">Reference proteome</keyword>
<comment type="caution">
    <text evidence="2">The sequence shown here is derived from an EMBL/GenBank/DDBJ whole genome shotgun (WGS) entry which is preliminary data.</text>
</comment>
<evidence type="ECO:0000256" key="1">
    <source>
        <dbReference type="SAM" id="MobiDB-lite"/>
    </source>
</evidence>
<gene>
    <name evidence="2" type="ORF">CKAH01_15113</name>
</gene>
<protein>
    <submittedName>
        <fullName evidence="2">Uncharacterized protein</fullName>
    </submittedName>
</protein>
<accession>A0AAE0DBG7</accession>
<dbReference type="Proteomes" id="UP001281614">
    <property type="component" value="Unassembled WGS sequence"/>
</dbReference>
<feature type="region of interest" description="Disordered" evidence="1">
    <location>
        <begin position="1"/>
        <end position="21"/>
    </location>
</feature>
<reference evidence="2" key="1">
    <citation type="submission" date="2023-02" db="EMBL/GenBank/DDBJ databases">
        <title>Colletotrichum kahawae CIFC_Que2 genome sequencing and assembly.</title>
        <authorList>
            <person name="Baroncelli R."/>
        </authorList>
    </citation>
    <scope>NUCLEOTIDE SEQUENCE</scope>
    <source>
        <strain evidence="2">CIFC_Que2</strain>
    </source>
</reference>
<proteinExistence type="predicted"/>
<dbReference type="EMBL" id="VYYT01000109">
    <property type="protein sequence ID" value="KAK2769577.1"/>
    <property type="molecule type" value="Genomic_DNA"/>
</dbReference>
<sequence length="21" mass="2208">MGSDTSCPRPPTNTSTTEGIR</sequence>
<dbReference type="AlphaFoldDB" id="A0AAE0DBG7"/>
<evidence type="ECO:0000313" key="2">
    <source>
        <dbReference type="EMBL" id="KAK2769577.1"/>
    </source>
</evidence>
<evidence type="ECO:0000313" key="3">
    <source>
        <dbReference type="Proteomes" id="UP001281614"/>
    </source>
</evidence>
<name>A0AAE0DBG7_COLKA</name>